<proteinExistence type="predicted"/>
<accession>A0A4C1VXL8</accession>
<dbReference type="Proteomes" id="UP000299102">
    <property type="component" value="Unassembled WGS sequence"/>
</dbReference>
<protein>
    <submittedName>
        <fullName evidence="1">Uncharacterized protein</fullName>
    </submittedName>
</protein>
<reference evidence="1 2" key="1">
    <citation type="journal article" date="2019" name="Commun. Biol.">
        <title>The bagworm genome reveals a unique fibroin gene that provides high tensile strength.</title>
        <authorList>
            <person name="Kono N."/>
            <person name="Nakamura H."/>
            <person name="Ohtoshi R."/>
            <person name="Tomita M."/>
            <person name="Numata K."/>
            <person name="Arakawa K."/>
        </authorList>
    </citation>
    <scope>NUCLEOTIDE SEQUENCE [LARGE SCALE GENOMIC DNA]</scope>
</reference>
<comment type="caution">
    <text evidence="1">The sequence shown here is derived from an EMBL/GenBank/DDBJ whole genome shotgun (WGS) entry which is preliminary data.</text>
</comment>
<keyword evidence="2" id="KW-1185">Reference proteome</keyword>
<evidence type="ECO:0000313" key="1">
    <source>
        <dbReference type="EMBL" id="GBP42989.1"/>
    </source>
</evidence>
<gene>
    <name evidence="1" type="ORF">EVAR_49477_1</name>
</gene>
<dbReference type="AlphaFoldDB" id="A0A4C1VXL8"/>
<name>A0A4C1VXL8_EUMVA</name>
<evidence type="ECO:0000313" key="2">
    <source>
        <dbReference type="Proteomes" id="UP000299102"/>
    </source>
</evidence>
<organism evidence="1 2">
    <name type="scientific">Eumeta variegata</name>
    <name type="common">Bagworm moth</name>
    <name type="synonym">Eumeta japonica</name>
    <dbReference type="NCBI Taxonomy" id="151549"/>
    <lineage>
        <taxon>Eukaryota</taxon>
        <taxon>Metazoa</taxon>
        <taxon>Ecdysozoa</taxon>
        <taxon>Arthropoda</taxon>
        <taxon>Hexapoda</taxon>
        <taxon>Insecta</taxon>
        <taxon>Pterygota</taxon>
        <taxon>Neoptera</taxon>
        <taxon>Endopterygota</taxon>
        <taxon>Lepidoptera</taxon>
        <taxon>Glossata</taxon>
        <taxon>Ditrysia</taxon>
        <taxon>Tineoidea</taxon>
        <taxon>Psychidae</taxon>
        <taxon>Oiketicinae</taxon>
        <taxon>Eumeta</taxon>
    </lineage>
</organism>
<sequence length="129" mass="14287">MKRLTDVGEAKEESNRPKIGTAAFGKATVAAIIPDTRTSISLCCLPQYFVRFQSPPTSFFLLFQIEGHESRVLHAGPVFVFGATKRHRRQNYDTDVLSVLSEALRQRLNLSQVKKKSLVDSPAVGSNPV</sequence>
<dbReference type="EMBL" id="BGZK01000428">
    <property type="protein sequence ID" value="GBP42989.1"/>
    <property type="molecule type" value="Genomic_DNA"/>
</dbReference>